<dbReference type="Proteomes" id="UP001237642">
    <property type="component" value="Unassembled WGS sequence"/>
</dbReference>
<evidence type="ECO:0000313" key="3">
    <source>
        <dbReference type="Proteomes" id="UP001237642"/>
    </source>
</evidence>
<evidence type="ECO:0000256" key="1">
    <source>
        <dbReference type="SAM" id="MobiDB-lite"/>
    </source>
</evidence>
<dbReference type="Gene3D" id="3.80.10.10">
    <property type="entry name" value="Ribonuclease Inhibitor"/>
    <property type="match status" value="1"/>
</dbReference>
<dbReference type="InterPro" id="IPR032675">
    <property type="entry name" value="LRR_dom_sf"/>
</dbReference>
<sequence>MILSWKQIVRLHLAIQNPSPDMSISGSIVGDCILYLKSIQNVTFRFTRRSANLTAHLLGSPGSGLIWTCLSEDCISLSPFLASMVQMLLDSVHSVMIFQCTTRLVIHLKRFYIIDVQYFLTTPRLLRCLLNCLLLQVWRSTSTVWRFTEKSQLDNNNFHGAVIPVVYGNLSRLVKLSLRNCSLQGPLPNFSKLSSLKYLMSYTNYKLSATWARRITKLLSAVEEEKKEVVAKPVPEPEKTTEAASVQPPKAVECDEGEDEDGGPKRSFVI</sequence>
<gene>
    <name evidence="2" type="ORF">POM88_007671</name>
</gene>
<protein>
    <submittedName>
        <fullName evidence="2">Uncharacterized protein</fullName>
    </submittedName>
</protein>
<reference evidence="2" key="1">
    <citation type="submission" date="2023-02" db="EMBL/GenBank/DDBJ databases">
        <title>Genome of toxic invasive species Heracleum sosnowskyi carries increased number of genes despite the absence of recent whole-genome duplications.</title>
        <authorList>
            <person name="Schelkunov M."/>
            <person name="Shtratnikova V."/>
            <person name="Makarenko M."/>
            <person name="Klepikova A."/>
            <person name="Omelchenko D."/>
            <person name="Novikova G."/>
            <person name="Obukhova E."/>
            <person name="Bogdanov V."/>
            <person name="Penin A."/>
            <person name="Logacheva M."/>
        </authorList>
    </citation>
    <scope>NUCLEOTIDE SEQUENCE</scope>
    <source>
        <strain evidence="2">Hsosn_3</strain>
        <tissue evidence="2">Leaf</tissue>
    </source>
</reference>
<organism evidence="2 3">
    <name type="scientific">Heracleum sosnowskyi</name>
    <dbReference type="NCBI Taxonomy" id="360622"/>
    <lineage>
        <taxon>Eukaryota</taxon>
        <taxon>Viridiplantae</taxon>
        <taxon>Streptophyta</taxon>
        <taxon>Embryophyta</taxon>
        <taxon>Tracheophyta</taxon>
        <taxon>Spermatophyta</taxon>
        <taxon>Magnoliopsida</taxon>
        <taxon>eudicotyledons</taxon>
        <taxon>Gunneridae</taxon>
        <taxon>Pentapetalae</taxon>
        <taxon>asterids</taxon>
        <taxon>campanulids</taxon>
        <taxon>Apiales</taxon>
        <taxon>Apiaceae</taxon>
        <taxon>Apioideae</taxon>
        <taxon>apioid superclade</taxon>
        <taxon>Tordylieae</taxon>
        <taxon>Tordyliinae</taxon>
        <taxon>Heracleum</taxon>
    </lineage>
</organism>
<keyword evidence="3" id="KW-1185">Reference proteome</keyword>
<feature type="region of interest" description="Disordered" evidence="1">
    <location>
        <begin position="228"/>
        <end position="270"/>
    </location>
</feature>
<dbReference type="SUPFAM" id="SSF52058">
    <property type="entry name" value="L domain-like"/>
    <property type="match status" value="1"/>
</dbReference>
<reference evidence="2" key="2">
    <citation type="submission" date="2023-05" db="EMBL/GenBank/DDBJ databases">
        <authorList>
            <person name="Schelkunov M.I."/>
        </authorList>
    </citation>
    <scope>NUCLEOTIDE SEQUENCE</scope>
    <source>
        <strain evidence="2">Hsosn_3</strain>
        <tissue evidence="2">Leaf</tissue>
    </source>
</reference>
<proteinExistence type="predicted"/>
<comment type="caution">
    <text evidence="2">The sequence shown here is derived from an EMBL/GenBank/DDBJ whole genome shotgun (WGS) entry which is preliminary data.</text>
</comment>
<accession>A0AAD8J5W0</accession>
<dbReference type="AlphaFoldDB" id="A0AAD8J5W0"/>
<evidence type="ECO:0000313" key="2">
    <source>
        <dbReference type="EMBL" id="KAK1397808.1"/>
    </source>
</evidence>
<dbReference type="EMBL" id="JAUIZM010000002">
    <property type="protein sequence ID" value="KAK1397808.1"/>
    <property type="molecule type" value="Genomic_DNA"/>
</dbReference>
<name>A0AAD8J5W0_9APIA</name>
<feature type="compositionally biased region" description="Basic and acidic residues" evidence="1">
    <location>
        <begin position="228"/>
        <end position="241"/>
    </location>
</feature>